<organism evidence="1 2">
    <name type="scientific">Candidatus Taylorbacteria bacterium RIFCSPHIGHO2_01_FULL_46_22b</name>
    <dbReference type="NCBI Taxonomy" id="1802301"/>
    <lineage>
        <taxon>Bacteria</taxon>
        <taxon>Candidatus Tayloriibacteriota</taxon>
    </lineage>
</organism>
<sequence>MSTTALTTGSTLPAETKKALRLLGDTIAQMESEALSLDELSRCNAHQDPFENAAKAYSRQIEAQLKYYRERWLLSYGDNEFGSIYVPRPKGYLKTILVLPSYFAGPEDVFSKWKSEAKFKVWKWDESKSLNHLIPNDRRRLGHYALLHGGRQEADVELQNRSWEDNFRDRVEMMRATEALLFEDQHYTEHKKHIDPEATATLTGSVDVGGGAVRVRWGPGGE</sequence>
<accession>A0A1G2M4E6</accession>
<proteinExistence type="predicted"/>
<dbReference type="AlphaFoldDB" id="A0A1G2M4E6"/>
<protein>
    <submittedName>
        <fullName evidence="1">Uncharacterized protein</fullName>
    </submittedName>
</protein>
<evidence type="ECO:0000313" key="2">
    <source>
        <dbReference type="Proteomes" id="UP000178873"/>
    </source>
</evidence>
<name>A0A1G2M4E6_9BACT</name>
<comment type="caution">
    <text evidence="1">The sequence shown here is derived from an EMBL/GenBank/DDBJ whole genome shotgun (WGS) entry which is preliminary data.</text>
</comment>
<reference evidence="1 2" key="1">
    <citation type="journal article" date="2016" name="Nat. Commun.">
        <title>Thousands of microbial genomes shed light on interconnected biogeochemical processes in an aquifer system.</title>
        <authorList>
            <person name="Anantharaman K."/>
            <person name="Brown C.T."/>
            <person name="Hug L.A."/>
            <person name="Sharon I."/>
            <person name="Castelle C.J."/>
            <person name="Probst A.J."/>
            <person name="Thomas B.C."/>
            <person name="Singh A."/>
            <person name="Wilkins M.J."/>
            <person name="Karaoz U."/>
            <person name="Brodie E.L."/>
            <person name="Williams K.H."/>
            <person name="Hubbard S.S."/>
            <person name="Banfield J.F."/>
        </authorList>
    </citation>
    <scope>NUCLEOTIDE SEQUENCE [LARGE SCALE GENOMIC DNA]</scope>
</reference>
<dbReference type="EMBL" id="MHRF01000001">
    <property type="protein sequence ID" value="OHA18786.1"/>
    <property type="molecule type" value="Genomic_DNA"/>
</dbReference>
<evidence type="ECO:0000313" key="1">
    <source>
        <dbReference type="EMBL" id="OHA18786.1"/>
    </source>
</evidence>
<dbReference type="Proteomes" id="UP000178873">
    <property type="component" value="Unassembled WGS sequence"/>
</dbReference>
<gene>
    <name evidence="1" type="ORF">A2664_04740</name>
</gene>